<evidence type="ECO:0000256" key="3">
    <source>
        <dbReference type="ARBA" id="ARBA00022475"/>
    </source>
</evidence>
<dbReference type="RefSeq" id="WP_062796754.1">
    <property type="nucleotide sequence ID" value="NZ_CP014844.1"/>
</dbReference>
<keyword evidence="12 13" id="KW-0472">Membrane</keyword>
<dbReference type="OrthoDB" id="9795390at2"/>
<keyword evidence="11 13" id="KW-1133">Transmembrane helix</keyword>
<keyword evidence="6 13" id="KW-0831">Ubiquinone biosynthesis</keyword>
<keyword evidence="15" id="KW-0830">Ubiquinone</keyword>
<dbReference type="Pfam" id="PF03109">
    <property type="entry name" value="ABC1"/>
    <property type="match status" value="1"/>
</dbReference>
<dbReference type="AlphaFoldDB" id="A0A142JFJ5"/>
<keyword evidence="5 13" id="KW-0808">Transferase</keyword>
<feature type="domain" description="Protein kinase" evidence="14">
    <location>
        <begin position="119"/>
        <end position="470"/>
    </location>
</feature>
<keyword evidence="8 13" id="KW-0547">Nucleotide-binding</keyword>
<dbReference type="STRING" id="1796606.A2G96_03350"/>
<comment type="function">
    <text evidence="13">Is probably a protein kinase regulator of UbiI activity which is involved in aerobic coenzyme Q (ubiquinone) biosynthesis.</text>
</comment>
<dbReference type="GO" id="GO:0005524">
    <property type="term" value="F:ATP binding"/>
    <property type="evidence" value="ECO:0007669"/>
    <property type="project" value="UniProtKB-KW"/>
</dbReference>
<dbReference type="CDD" id="cd13972">
    <property type="entry name" value="UbiB"/>
    <property type="match status" value="1"/>
</dbReference>
<sequence length="525" mass="60167">MTRLLRLGKILFVILYYGLDELVLSGFSSRRIRFLVRVITIGRKLDMPRGVRLRLALTRLGPIFVKFGQVLSTRRDLMPPDIADELAKLQDQVPPFDSAVAVRIIERSLGRPLEQLFETFEHQPVASASIAQVHFATLRGGPSHGREVAVKVLRPGMLPVIDSDLALMRDMATWLERFWADGKRLKPREVVAEFDKYLHDELDLMIEAANASQLRRNFADTNLLLVPEVFWDWCSSTVFVMERMHGIPISRTDSLKAAGVDMHQLAEEGVEIFFTQVFRDGFFHADMHPGNILVSVQPETFGRYIALDFGIVGALSEFDKNYLAQNFIAFFRRDYHRVALLHVESGWVPPETRVEELESAVRACCEPYFDKPLKEISLGMVLMRLFQTSRRFNVEIQPQLVLLQKTLLNIEGLGRQLDPDLDLWKTAKPFLERWMHEQVGWQGAWERIKVEAPQWAKMLPDFPRLAHQFLERRALTSNGEQDKLLAMLVLEQRRTNRLLGTAVLLVGGFVAGIVLTHVLGWAGYW</sequence>
<dbReference type="HAMAP" id="MF_00414">
    <property type="entry name" value="UbiB"/>
    <property type="match status" value="1"/>
</dbReference>
<evidence type="ECO:0000256" key="8">
    <source>
        <dbReference type="ARBA" id="ARBA00022741"/>
    </source>
</evidence>
<organism evidence="15 16">
    <name type="scientific">Cupriavidus nantongensis</name>
    <dbReference type="NCBI Taxonomy" id="1796606"/>
    <lineage>
        <taxon>Bacteria</taxon>
        <taxon>Pseudomonadati</taxon>
        <taxon>Pseudomonadota</taxon>
        <taxon>Betaproteobacteria</taxon>
        <taxon>Burkholderiales</taxon>
        <taxon>Burkholderiaceae</taxon>
        <taxon>Cupriavidus</taxon>
    </lineage>
</organism>
<dbReference type="PANTHER" id="PTHR10566:SF113">
    <property type="entry name" value="PROTEIN ACTIVITY OF BC1 COMPLEX KINASE 7, CHLOROPLASTIC"/>
    <property type="match status" value="1"/>
</dbReference>
<keyword evidence="3 13" id="KW-1003">Cell membrane</keyword>
<evidence type="ECO:0000256" key="10">
    <source>
        <dbReference type="ARBA" id="ARBA00022840"/>
    </source>
</evidence>
<evidence type="ECO:0000256" key="1">
    <source>
        <dbReference type="ARBA" id="ARBA00005020"/>
    </source>
</evidence>
<evidence type="ECO:0000256" key="12">
    <source>
        <dbReference type="ARBA" id="ARBA00023136"/>
    </source>
</evidence>
<dbReference type="InterPro" id="IPR050154">
    <property type="entry name" value="UbiB_kinase"/>
</dbReference>
<evidence type="ECO:0000313" key="15">
    <source>
        <dbReference type="EMBL" id="AMR76857.1"/>
    </source>
</evidence>
<dbReference type="InterPro" id="IPR011009">
    <property type="entry name" value="Kinase-like_dom_sf"/>
</dbReference>
<evidence type="ECO:0000313" key="16">
    <source>
        <dbReference type="Proteomes" id="UP000075238"/>
    </source>
</evidence>
<feature type="active site" description="Proton acceptor" evidence="13">
    <location>
        <position position="286"/>
    </location>
</feature>
<dbReference type="InterPro" id="IPR045308">
    <property type="entry name" value="UbiB_bact"/>
</dbReference>
<comment type="similarity">
    <text evidence="2">Belongs to the protein kinase superfamily. ADCK protein kinase family.</text>
</comment>
<protein>
    <recommendedName>
        <fullName evidence="13">Probable protein kinase UbiB</fullName>
        <ecNumber evidence="13">2.7.-.-</ecNumber>
    </recommendedName>
    <alternativeName>
        <fullName evidence="13">Ubiquinone biosynthesis protein UbiB</fullName>
    </alternativeName>
</protein>
<dbReference type="InterPro" id="IPR004147">
    <property type="entry name" value="ABC1_dom"/>
</dbReference>
<reference evidence="15 16" key="1">
    <citation type="submission" date="2016-03" db="EMBL/GenBank/DDBJ databases">
        <title>Complete genome sequence of a novel chlorpyrifos degrading bacterium, Cupriavidus nantongensis sp. X1.</title>
        <authorList>
            <person name="Fang L."/>
        </authorList>
    </citation>
    <scope>NUCLEOTIDE SEQUENCE [LARGE SCALE GENOMIC DNA]</scope>
    <source>
        <strain evidence="15 16">X1</strain>
    </source>
</reference>
<dbReference type="GO" id="GO:0006744">
    <property type="term" value="P:ubiquinone biosynthetic process"/>
    <property type="evidence" value="ECO:0007669"/>
    <property type="project" value="UniProtKB-UniPathway"/>
</dbReference>
<keyword evidence="10 13" id="KW-0067">ATP-binding</keyword>
<feature type="binding site" evidence="13">
    <location>
        <position position="151"/>
    </location>
    <ligand>
        <name>ATP</name>
        <dbReference type="ChEBI" id="CHEBI:30616"/>
    </ligand>
</feature>
<evidence type="ECO:0000256" key="11">
    <source>
        <dbReference type="ARBA" id="ARBA00022989"/>
    </source>
</evidence>
<feature type="binding site" evidence="13">
    <location>
        <begin position="125"/>
        <end position="133"/>
    </location>
    <ligand>
        <name>ATP</name>
        <dbReference type="ChEBI" id="CHEBI:30616"/>
    </ligand>
</feature>
<proteinExistence type="inferred from homology"/>
<evidence type="ECO:0000256" key="9">
    <source>
        <dbReference type="ARBA" id="ARBA00022777"/>
    </source>
</evidence>
<evidence type="ECO:0000256" key="2">
    <source>
        <dbReference type="ARBA" id="ARBA00009670"/>
    </source>
</evidence>
<dbReference type="PROSITE" id="PS50011">
    <property type="entry name" value="PROTEIN_KINASE_DOM"/>
    <property type="match status" value="1"/>
</dbReference>
<evidence type="ECO:0000256" key="5">
    <source>
        <dbReference type="ARBA" id="ARBA00022679"/>
    </source>
</evidence>
<dbReference type="GO" id="GO:0005886">
    <property type="term" value="C:plasma membrane"/>
    <property type="evidence" value="ECO:0007669"/>
    <property type="project" value="UniProtKB-SubCell"/>
</dbReference>
<name>A0A142JFJ5_9BURK</name>
<dbReference type="InterPro" id="IPR010232">
    <property type="entry name" value="UbiB"/>
</dbReference>
<keyword evidence="9 13" id="KW-0418">Kinase</keyword>
<dbReference type="EMBL" id="CP014844">
    <property type="protein sequence ID" value="AMR76857.1"/>
    <property type="molecule type" value="Genomic_DNA"/>
</dbReference>
<dbReference type="InterPro" id="IPR000719">
    <property type="entry name" value="Prot_kinase_dom"/>
</dbReference>
<evidence type="ECO:0000259" key="14">
    <source>
        <dbReference type="PROSITE" id="PS50011"/>
    </source>
</evidence>
<dbReference type="GO" id="GO:0010795">
    <property type="term" value="P:regulation of ubiquinone biosynthetic process"/>
    <property type="evidence" value="ECO:0007669"/>
    <property type="project" value="UniProtKB-UniRule"/>
</dbReference>
<evidence type="ECO:0000256" key="6">
    <source>
        <dbReference type="ARBA" id="ARBA00022688"/>
    </source>
</evidence>
<keyword evidence="4" id="KW-0997">Cell inner membrane</keyword>
<evidence type="ECO:0000256" key="7">
    <source>
        <dbReference type="ARBA" id="ARBA00022692"/>
    </source>
</evidence>
<dbReference type="Proteomes" id="UP000075238">
    <property type="component" value="Chromosome 1"/>
</dbReference>
<evidence type="ECO:0000256" key="4">
    <source>
        <dbReference type="ARBA" id="ARBA00022519"/>
    </source>
</evidence>
<comment type="subcellular location">
    <subcellularLocation>
        <location evidence="13">Cell membrane</location>
        <topology evidence="13">Single-pass membrane protein</topology>
    </subcellularLocation>
</comment>
<dbReference type="PANTHER" id="PTHR10566">
    <property type="entry name" value="CHAPERONE-ACTIVITY OF BC1 COMPLEX CABC1 -RELATED"/>
    <property type="match status" value="1"/>
</dbReference>
<feature type="transmembrane region" description="Helical" evidence="13">
    <location>
        <begin position="498"/>
        <end position="524"/>
    </location>
</feature>
<dbReference type="NCBIfam" id="TIGR01982">
    <property type="entry name" value="UbiB"/>
    <property type="match status" value="1"/>
</dbReference>
<evidence type="ECO:0000256" key="13">
    <source>
        <dbReference type="HAMAP-Rule" id="MF_00414"/>
    </source>
</evidence>
<dbReference type="EC" id="2.7.-.-" evidence="13"/>
<accession>A0A142JFJ5</accession>
<comment type="pathway">
    <text evidence="1 13">Cofactor biosynthesis; ubiquinone biosynthesis [regulation].</text>
</comment>
<comment type="caution">
    <text evidence="13">Lacks conserved residue(s) required for the propagation of feature annotation.</text>
</comment>
<dbReference type="GO" id="GO:0004672">
    <property type="term" value="F:protein kinase activity"/>
    <property type="evidence" value="ECO:0007669"/>
    <property type="project" value="UniProtKB-UniRule"/>
</dbReference>
<keyword evidence="16" id="KW-1185">Reference proteome</keyword>
<dbReference type="SUPFAM" id="SSF56112">
    <property type="entry name" value="Protein kinase-like (PK-like)"/>
    <property type="match status" value="1"/>
</dbReference>
<gene>
    <name evidence="13" type="primary">ubiB</name>
    <name evidence="15" type="ORF">A2G96_03350</name>
</gene>
<dbReference type="NCBIfam" id="NF003404">
    <property type="entry name" value="PRK04750.1"/>
    <property type="match status" value="1"/>
</dbReference>
<dbReference type="UniPathway" id="UPA00232"/>
<comment type="similarity">
    <text evidence="13">Belongs to the ABC1 family. UbiB subfamily.</text>
</comment>
<dbReference type="KEGG" id="cnan:A2G96_03350"/>
<keyword evidence="7 13" id="KW-0812">Transmembrane</keyword>